<evidence type="ECO:0000256" key="2">
    <source>
        <dbReference type="SAM" id="SignalP"/>
    </source>
</evidence>
<evidence type="ECO:0000313" key="3">
    <source>
        <dbReference type="EMBL" id="KAF6804321.1"/>
    </source>
</evidence>
<keyword evidence="4" id="KW-1185">Reference proteome</keyword>
<feature type="signal peptide" evidence="2">
    <location>
        <begin position="1"/>
        <end position="19"/>
    </location>
</feature>
<proteinExistence type="predicted"/>
<evidence type="ECO:0000313" key="4">
    <source>
        <dbReference type="Proteomes" id="UP000652219"/>
    </source>
</evidence>
<keyword evidence="2" id="KW-0732">Signal</keyword>
<sequence length="323" mass="36508">MRYINYVLALAGLGQLVLGQSPNILEGQTNTEPVNHKLVTRALRARCSSEKVFGGLFPFTLPSGSGFKREESALYADEIRNGTLSPSSELWRRVMTLPPANPDNAQMDAFMMSETAQLTETGFATRPVTGDTSTAAWVPYTSRTRHPVSAGMSGLEGCTGMLLVSRKGMYGAHYWESQVFNLDKKWLDIYDTAENAFQTLVIDALNKGDKFHRALKGEVARDIEDSSLRAYLMIPDMDEAANRDPYRDQWNRIKEEVGKIVPRLKDQALWKEVVYHPAQDDELPQGKDARGKMLVKYDPKHEEGKKKQTAWMEYAQVHNDEWE</sequence>
<feature type="compositionally biased region" description="Basic and acidic residues" evidence="1">
    <location>
        <begin position="284"/>
        <end position="306"/>
    </location>
</feature>
<dbReference type="Proteomes" id="UP000652219">
    <property type="component" value="Unassembled WGS sequence"/>
</dbReference>
<reference evidence="3 4" key="1">
    <citation type="journal article" date="2020" name="Phytopathology">
        <title>Genome Sequence Resources of Colletotrichum truncatum, C. plurivorum, C. musicola, and C. sojae: Four Species Pathogenic to Soybean (Glycine max).</title>
        <authorList>
            <person name="Rogerio F."/>
            <person name="Boufleur T.R."/>
            <person name="Ciampi-Guillardi M."/>
            <person name="Sukno S.A."/>
            <person name="Thon M.R."/>
            <person name="Massola Junior N.S."/>
            <person name="Baroncelli R."/>
        </authorList>
    </citation>
    <scope>NUCLEOTIDE SEQUENCE [LARGE SCALE GENOMIC DNA]</scope>
    <source>
        <strain evidence="3 4">LFN0009</strain>
    </source>
</reference>
<organism evidence="3 4">
    <name type="scientific">Colletotrichum sojae</name>
    <dbReference type="NCBI Taxonomy" id="2175907"/>
    <lineage>
        <taxon>Eukaryota</taxon>
        <taxon>Fungi</taxon>
        <taxon>Dikarya</taxon>
        <taxon>Ascomycota</taxon>
        <taxon>Pezizomycotina</taxon>
        <taxon>Sordariomycetes</taxon>
        <taxon>Hypocreomycetidae</taxon>
        <taxon>Glomerellales</taxon>
        <taxon>Glomerellaceae</taxon>
        <taxon>Colletotrichum</taxon>
        <taxon>Colletotrichum orchidearum species complex</taxon>
    </lineage>
</organism>
<gene>
    <name evidence="3" type="ORF">CSOJ01_10290</name>
</gene>
<feature type="region of interest" description="Disordered" evidence="1">
    <location>
        <begin position="281"/>
        <end position="308"/>
    </location>
</feature>
<name>A0A8H6J1H5_9PEZI</name>
<accession>A0A8H6J1H5</accession>
<evidence type="ECO:0000256" key="1">
    <source>
        <dbReference type="SAM" id="MobiDB-lite"/>
    </source>
</evidence>
<dbReference type="AlphaFoldDB" id="A0A8H6J1H5"/>
<comment type="caution">
    <text evidence="3">The sequence shown here is derived from an EMBL/GenBank/DDBJ whole genome shotgun (WGS) entry which is preliminary data.</text>
</comment>
<feature type="chain" id="PRO_5034576782" evidence="2">
    <location>
        <begin position="20"/>
        <end position="323"/>
    </location>
</feature>
<dbReference type="EMBL" id="WIGN01000212">
    <property type="protein sequence ID" value="KAF6804321.1"/>
    <property type="molecule type" value="Genomic_DNA"/>
</dbReference>
<protein>
    <submittedName>
        <fullName evidence="3">Uncharacterized protein</fullName>
    </submittedName>
</protein>